<name>A0A2G5EF85_AQUCA</name>
<evidence type="ECO:0000313" key="4">
    <source>
        <dbReference type="EMBL" id="PIA54371.1"/>
    </source>
</evidence>
<dbReference type="STRING" id="218851.A0A2G5EF85"/>
<evidence type="ECO:0000256" key="1">
    <source>
        <dbReference type="ARBA" id="ARBA00004370"/>
    </source>
</evidence>
<evidence type="ECO:0000313" key="5">
    <source>
        <dbReference type="Proteomes" id="UP000230069"/>
    </source>
</evidence>
<sequence length="256" mass="29182">MTSLGEEDRNKPVIGYPTAYQQAHPNHNPSAYPAAQSTDHTNTYIGYPYPAPPHNPNPYPARSYAFSHALRRLVIFLISALIIFCILSFVTWLIFRPRLPEFRVDSATIPPVNTSTLVIPPYWEIGFLVKNTNRKTDIQYEPIVSSLFYGEDQLLCETTLLPFKQKKQTEMVLWSRFNDVDNEKVLDIISDDKKRGMVSLNVAMLGWIRFKAGAWKTRYNLMRVICMDVRIGFNSSTGVGNYLGGSSERCKVDFTS</sequence>
<keyword evidence="3" id="KW-0812">Transmembrane</keyword>
<evidence type="ECO:0008006" key="6">
    <source>
        <dbReference type="Google" id="ProtNLM"/>
    </source>
</evidence>
<dbReference type="EMBL" id="KZ305026">
    <property type="protein sequence ID" value="PIA54371.1"/>
    <property type="molecule type" value="Genomic_DNA"/>
</dbReference>
<gene>
    <name evidence="4" type="ORF">AQUCO_00900720v1</name>
</gene>
<dbReference type="PANTHER" id="PTHR31415:SF4">
    <property type="entry name" value="NDR1_HIN1-LIKE PROTEIN 3"/>
    <property type="match status" value="1"/>
</dbReference>
<keyword evidence="3" id="KW-1133">Transmembrane helix</keyword>
<evidence type="ECO:0000256" key="3">
    <source>
        <dbReference type="SAM" id="Phobius"/>
    </source>
</evidence>
<feature type="transmembrane region" description="Helical" evidence="3">
    <location>
        <begin position="73"/>
        <end position="95"/>
    </location>
</feature>
<dbReference type="Proteomes" id="UP000230069">
    <property type="component" value="Unassembled WGS sequence"/>
</dbReference>
<dbReference type="PANTHER" id="PTHR31415">
    <property type="entry name" value="OS05G0367900 PROTEIN"/>
    <property type="match status" value="1"/>
</dbReference>
<keyword evidence="5" id="KW-1185">Reference proteome</keyword>
<dbReference type="GO" id="GO:0009506">
    <property type="term" value="C:plasmodesma"/>
    <property type="evidence" value="ECO:0007669"/>
    <property type="project" value="TreeGrafter"/>
</dbReference>
<organism evidence="4 5">
    <name type="scientific">Aquilegia coerulea</name>
    <name type="common">Rocky mountain columbine</name>
    <dbReference type="NCBI Taxonomy" id="218851"/>
    <lineage>
        <taxon>Eukaryota</taxon>
        <taxon>Viridiplantae</taxon>
        <taxon>Streptophyta</taxon>
        <taxon>Embryophyta</taxon>
        <taxon>Tracheophyta</taxon>
        <taxon>Spermatophyta</taxon>
        <taxon>Magnoliopsida</taxon>
        <taxon>Ranunculales</taxon>
        <taxon>Ranunculaceae</taxon>
        <taxon>Thalictroideae</taxon>
        <taxon>Aquilegia</taxon>
    </lineage>
</organism>
<dbReference type="AlphaFoldDB" id="A0A2G5EF85"/>
<evidence type="ECO:0000256" key="2">
    <source>
        <dbReference type="ARBA" id="ARBA00023136"/>
    </source>
</evidence>
<dbReference type="InterPro" id="IPR044839">
    <property type="entry name" value="NDR1-like"/>
</dbReference>
<proteinExistence type="predicted"/>
<dbReference type="GO" id="GO:0098542">
    <property type="term" value="P:defense response to other organism"/>
    <property type="evidence" value="ECO:0007669"/>
    <property type="project" value="InterPro"/>
</dbReference>
<keyword evidence="2 3" id="KW-0472">Membrane</keyword>
<protein>
    <recommendedName>
        <fullName evidence="6">Late embryogenesis abundant protein LEA-2 subgroup domain-containing protein</fullName>
    </recommendedName>
</protein>
<reference evidence="4 5" key="1">
    <citation type="submission" date="2017-09" db="EMBL/GenBank/DDBJ databases">
        <title>WGS assembly of Aquilegia coerulea Goldsmith.</title>
        <authorList>
            <person name="Hodges S."/>
            <person name="Kramer E."/>
            <person name="Nordborg M."/>
            <person name="Tomkins J."/>
            <person name="Borevitz J."/>
            <person name="Derieg N."/>
            <person name="Yan J."/>
            <person name="Mihaltcheva S."/>
            <person name="Hayes R.D."/>
            <person name="Rokhsar D."/>
        </authorList>
    </citation>
    <scope>NUCLEOTIDE SEQUENCE [LARGE SCALE GENOMIC DNA]</scope>
    <source>
        <strain evidence="5">cv. Goldsmith</strain>
    </source>
</reference>
<dbReference type="OrthoDB" id="695142at2759"/>
<accession>A0A2G5EF85</accession>
<comment type="subcellular location">
    <subcellularLocation>
        <location evidence="1">Membrane</location>
    </subcellularLocation>
</comment>
<dbReference type="InParanoid" id="A0A2G5EF85"/>
<dbReference type="GO" id="GO:0005886">
    <property type="term" value="C:plasma membrane"/>
    <property type="evidence" value="ECO:0007669"/>
    <property type="project" value="TreeGrafter"/>
</dbReference>